<evidence type="ECO:0008006" key="4">
    <source>
        <dbReference type="Google" id="ProtNLM"/>
    </source>
</evidence>
<dbReference type="STRING" id="1121131.SAMN02745229_02745"/>
<organism evidence="2 3">
    <name type="scientific">Butyrivibrio fibrisolvens DSM 3071</name>
    <dbReference type="NCBI Taxonomy" id="1121131"/>
    <lineage>
        <taxon>Bacteria</taxon>
        <taxon>Bacillati</taxon>
        <taxon>Bacillota</taxon>
        <taxon>Clostridia</taxon>
        <taxon>Lachnospirales</taxon>
        <taxon>Lachnospiraceae</taxon>
        <taxon>Butyrivibrio</taxon>
    </lineage>
</organism>
<dbReference type="OrthoDB" id="2004525at2"/>
<dbReference type="RefSeq" id="WP_073388590.1">
    <property type="nucleotide sequence ID" value="NZ_FQXK01000024.1"/>
</dbReference>
<gene>
    <name evidence="2" type="ORF">SAMN02745229_02745</name>
</gene>
<evidence type="ECO:0000313" key="3">
    <source>
        <dbReference type="Proteomes" id="UP000184278"/>
    </source>
</evidence>
<protein>
    <recommendedName>
        <fullName evidence="4">Prealbumin-like fold domain-containing protein</fullName>
    </recommendedName>
</protein>
<dbReference type="AlphaFoldDB" id="A0A1M5ZVZ5"/>
<keyword evidence="3" id="KW-1185">Reference proteome</keyword>
<dbReference type="EMBL" id="FQXK01000024">
    <property type="protein sequence ID" value="SHI28338.1"/>
    <property type="molecule type" value="Genomic_DNA"/>
</dbReference>
<proteinExistence type="predicted"/>
<dbReference type="Proteomes" id="UP000184278">
    <property type="component" value="Unassembled WGS sequence"/>
</dbReference>
<feature type="compositionally biased region" description="Polar residues" evidence="1">
    <location>
        <begin position="228"/>
        <end position="255"/>
    </location>
</feature>
<sequence length="255" mass="26823">MDSKVMKLAMAVFVALIALILIIIYASNADKINSFLNGSASDSSNGSVAELSAAQNGQIGNNLHGFMAQQDFFDEPDYLASIYSTDVTALTMEIKPGEGQIQISIKNGRGGLETGEKFAVTITNMDNEEDENVYIDEDRNGQILIEDLEIGSYVVSLNEKEGYHVPSNGIVVRVTKESVDIIEINGTRTGVSTEESSENGSSLSETSTPPGQAGASGDNVAPTPVSPDGTTPSTTNDAGLDSSASSMRAGTLENN</sequence>
<feature type="region of interest" description="Disordered" evidence="1">
    <location>
        <begin position="186"/>
        <end position="255"/>
    </location>
</feature>
<feature type="compositionally biased region" description="Low complexity" evidence="1">
    <location>
        <begin position="189"/>
        <end position="208"/>
    </location>
</feature>
<name>A0A1M5ZVZ5_BUTFI</name>
<reference evidence="3" key="1">
    <citation type="submission" date="2016-11" db="EMBL/GenBank/DDBJ databases">
        <authorList>
            <person name="Varghese N."/>
            <person name="Submissions S."/>
        </authorList>
    </citation>
    <scope>NUCLEOTIDE SEQUENCE [LARGE SCALE GENOMIC DNA]</scope>
    <source>
        <strain evidence="3">DSM 3071</strain>
    </source>
</reference>
<dbReference type="GeneID" id="89508365"/>
<accession>A0A1M5ZVZ5</accession>
<evidence type="ECO:0000256" key="1">
    <source>
        <dbReference type="SAM" id="MobiDB-lite"/>
    </source>
</evidence>
<evidence type="ECO:0000313" key="2">
    <source>
        <dbReference type="EMBL" id="SHI28338.1"/>
    </source>
</evidence>